<proteinExistence type="predicted"/>
<dbReference type="Proteomes" id="UP001328107">
    <property type="component" value="Unassembled WGS sequence"/>
</dbReference>
<keyword evidence="1" id="KW-1133">Transmembrane helix</keyword>
<evidence type="ECO:0000256" key="1">
    <source>
        <dbReference type="SAM" id="Phobius"/>
    </source>
</evidence>
<name>A0AAN5IB91_9BILA</name>
<dbReference type="AlphaFoldDB" id="A0AAN5IB91"/>
<feature type="non-terminal residue" evidence="2">
    <location>
        <position position="1"/>
    </location>
</feature>
<dbReference type="EMBL" id="BTRK01000006">
    <property type="protein sequence ID" value="GMR56551.1"/>
    <property type="molecule type" value="Genomic_DNA"/>
</dbReference>
<accession>A0AAN5IB91</accession>
<organism evidence="2 3">
    <name type="scientific">Pristionchus mayeri</name>
    <dbReference type="NCBI Taxonomy" id="1317129"/>
    <lineage>
        <taxon>Eukaryota</taxon>
        <taxon>Metazoa</taxon>
        <taxon>Ecdysozoa</taxon>
        <taxon>Nematoda</taxon>
        <taxon>Chromadorea</taxon>
        <taxon>Rhabditida</taxon>
        <taxon>Rhabditina</taxon>
        <taxon>Diplogasteromorpha</taxon>
        <taxon>Diplogasteroidea</taxon>
        <taxon>Neodiplogasteridae</taxon>
        <taxon>Pristionchus</taxon>
    </lineage>
</organism>
<evidence type="ECO:0000313" key="3">
    <source>
        <dbReference type="Proteomes" id="UP001328107"/>
    </source>
</evidence>
<gene>
    <name evidence="2" type="ORF">PMAYCL1PPCAC_26746</name>
</gene>
<sequence length="136" mass="14957">SCRLLWCLPKGMDNLLVLAIGVVLVMIVNALSDPSNQEAMLAKWTTILQILGRIIQDVSIAGGAIIGYRMSRVRGVCPGALLGVFAGQMVMRLIGEEAYDIYLPVIITGVAYTLTRRQEMFGVALFGGWWYFFARA</sequence>
<keyword evidence="3" id="KW-1185">Reference proteome</keyword>
<keyword evidence="1" id="KW-0472">Membrane</keyword>
<keyword evidence="1" id="KW-0812">Transmembrane</keyword>
<reference evidence="3" key="1">
    <citation type="submission" date="2022-10" db="EMBL/GenBank/DDBJ databases">
        <title>Genome assembly of Pristionchus species.</title>
        <authorList>
            <person name="Yoshida K."/>
            <person name="Sommer R.J."/>
        </authorList>
    </citation>
    <scope>NUCLEOTIDE SEQUENCE [LARGE SCALE GENOMIC DNA]</scope>
    <source>
        <strain evidence="3">RS5460</strain>
    </source>
</reference>
<protein>
    <submittedName>
        <fullName evidence="2">Uncharacterized protein</fullName>
    </submittedName>
</protein>
<evidence type="ECO:0000313" key="2">
    <source>
        <dbReference type="EMBL" id="GMR56551.1"/>
    </source>
</evidence>
<feature type="transmembrane region" description="Helical" evidence="1">
    <location>
        <begin position="12"/>
        <end position="32"/>
    </location>
</feature>
<comment type="caution">
    <text evidence="2">The sequence shown here is derived from an EMBL/GenBank/DDBJ whole genome shotgun (WGS) entry which is preliminary data.</text>
</comment>